<dbReference type="EMBL" id="AFYH01221322">
    <property type="status" value="NOT_ANNOTATED_CDS"/>
    <property type="molecule type" value="Genomic_DNA"/>
</dbReference>
<dbReference type="GO" id="GO:0007018">
    <property type="term" value="P:microtubule-based movement"/>
    <property type="evidence" value="ECO:0007669"/>
    <property type="project" value="InterPro"/>
</dbReference>
<sequence length="4141" mass="468591">MGSMVVRGKRMRGHYNPLSRDHLKQKLLTQPNTQRAKDMQHSMVEEALSDIEAFSSGYNWLSEVHRFTCLWSPAQLEEMRGWTSVQYEDVITKLQDWVYNVGIVERSYVTRNRLILVDSSALQDEISTALNAINQQILELLLSEAKQRAEKFVKDLLDLMDFLHRKNLTINIFANYTCKLEEYKGLTSDFYQQMEYVRSLNEVVRMNFRPLEIEEETYEDTVSKRGVGKNLQNTPPPPSFSPHWCHKELIPPHMMHTWEAFLLQLKEASDFVRDKTSHYVASLNEAFQKLSKELERLVATATTGQFLDPFQNAAAMMQELMHMDHKRNWLSEQLCELSRSYGVITGKPFDMQFLVLAEKHFECRVEVWKLACSVRGQLEEWRRLPFSKFNATYAQEKVTEWLKVVFILEKSYPHGDKVLQDCMMTLHEFNRQLPMLETMTRQTLNHNHWKAILSVLRMDEVYNPDKELTVADLLYYSLADHKDLICQTTENTKLETVTDQVFRKLQKSWQAKEFHLSKFIFTPKNRCPSAESEKKISSGKKKEKEEVQVDLDSGTLVLTNLDFIRQLTEESIETLNTLVSSHLRDNSQEEVNNWVTMFQLLEVLLGLWKTYQQNWILLTNLFQEVEIRSHYPELYSRFKLIDRNYRAIMQVTLHDPFVLSAVDSQRNTHRKKEFQGEELQKLMAKGISVMEEMIPSLDVLLDFEKEEFPRMHFLSPSDFLALQFATANPSELMPFVRKCFQNVQQLDTEPLNDNSELPTQDQRVVVKAVIGLHGESIPFKSPLTVEGTATGWLCRFEKNLRESLFHAMRNCITERLLMNKELRASSGKRYSLSFNWKDQRIPVAVENWLKLAATFPFQCVLVAEEVAWCNQVEETLLNRPKELKLLQTTYMNLVKSIIHFIQDCNTSTILEDLRTQLLSQALVTIKLYHRDIISKIVDSKTEFVTSFEWEKILKYRVGFDYENIAQPLKKSEREASFGSSKQKIKQIRLEHGCYVDILSSKLCYDYEYIGPSSWMICTPLTERSILGLVLALESYSCATVIGPCGTGKTETISHLAKALGRLLFTVKVFEKTDVTCISRLLCGAIQAGAWLVLDSVELMSEGTLSVLGQLLANISHSFRSSTNMSSRNRTRVNWSYDPINLGSIIIEGNIIPARLNYGCFLVFRSLDSSVRIPENLRLLLRPVSMIQPDIKAIIEAVMYGLGFIDVPHFAEKIVTFFELAKSLGCLNSSSHLLIMKTILSAAVQEKSSGRRHPSVSLVLEDERAVIKAISLSVLSDCLKQNALKELMREIFPVSSALLPETALYSQLVSAVNQELLEEGLIGNSEVIANILKLFQVLQMLRVVIVTGPPGCGKTVLLKTLANALNRLAFLQREKQKDQISVSTSVIYPNSISMEELLGTTDRGVWKDGILTRLIRNPNLLASSKTTPHSANNQHWIIIDGQSSLAWHEPISSLLDTHPFLSLSSGEHLRVLEPVNFIFEVTDLSDASPSVVTRSCLICLNGEGTWRLILSSMLANVKLKYTVTQETVNMWQNLSEDLFSATLEFIQESCASVLDQGSDYETLRHNRMAYGTQEVSCFKNVFHAFLNIHMTEATLQKPNPGKQLLTNFCCTSPVSTDKKVSQHSAVSVQKVKVKDILPANHEILAKNIFTYAYIWGFGGHLHPRFWPQFDLFVRQALLRSRYSIEIPAEGTVFDYCIEPADGTLQHLRGKYLKKLQEFIPQGFTPLPQYEKYVYILDQLLNSSNPVLLAGDPGCGKTSLLKDLICITRDYQRLPISRNITPSYIRLFLEKKVLSIRPVKLQLASRSLSTASKKTFLLLLEDLHTTSPDPCGRHHPVLETIRLSISSNGFYHNETLQFKHFVNVNIGYLATVTPHQGRANHVPSRLTRLFTVLALPALTKDFLTSVYTPVILNWLKQFTALYRQNMLCNCIIGATVDVYNAVKENFIPSPSRPHFLFSFHEIHKVLNGLFLMAPLHSIALANTADDLISLSPALMSQPQSKLEKTALLTTKTIVHLWLHESLRIFCDRLLNEQEKHTFTDILAEIARNIFCTAAPSLKVSSGATDLQKEEKQGEADPDAQVRASVEAGSRIDSACPSETPNTQQSAHSDSTNVPTDKDTGVGAETRSKSVVSDLHESSVSTESSASQGKYQLSRRSKLASKFKESLSYILDQNTSDPSLYPELLSLNREWLLDLIFSRDMIPAAYNQRAAKLWLNPYQEKSMGTLTHQLSRLFQDWNQRQQQKLEETVQHVARIFRTLLMSRGHGILLRLGQCMGRKTLIKMVAHLAHSEVLEIKGEGVTRSEANELLKKACYEAGALGNSVVLLVHEGIGDTVMNDVLSIMAEGTYPGLYSDEEMVVTIEKFLEVNSNIKRSGNSQIIKERFLAAVQRNLHIQVLWDLTGWKLAVKKRKTTSGTLDSLLGLLKQCCNVDLYQPWSPEALTQVAVARLIETSDEATQEGVCTCRCWKGTNYSSMLLPISTAMSMIHQSAERMAKNLTLATKTTYLDFIDFFKFTFKNLEEQNRLAKLEVVLSKMNEVIDRAEELRKLLEEIQTALYKNLVFVLSQPFSSSKRSHQSTCHQKLEAEKEMLKQVEQQCHQEELLISHLNEQLAEHHAQIENSFEKFKPVYSAALAALQALDVYDVEEIRSYRVPPAPVVMVTNVLCLMFGRPECWESAKHLIGQANFFQNLEFYNKDHISSELFMFLSDLVRHPLFQPEYIREASRAAESLCLWIHAVFKYAYVKRQLDPIITRRQEVENTTVQAQSRLGKIRVLTEKLILQIEVSETQYQEAVQQWQCSVSVHTHSFPCALLTALSGWHLQRGELEEKSIAAPGNAILLAAAITYMGPFTQSSWDKLLDEWAQICHTGQIKMPPEDLRKHLLTPPSQRSTPSKSPQPLEPSPAIPVSLDFSLIALLSSQEEQVAWHHAMLPSNAAARIGTLLLRSTILYGKRQWPLLLDPDGQAGMWVNVIQKGTGSHSRCCRKGRGPTVNAVEKDGTSIDAAERDGSPYSKRSLQGAARDLRRCLGVNAISKAPEDSGLPIDGVDELVDKDLISVLKSFTLRPRNNLLVLYGNDSQLDLKLLSAAAKGIAVLVTHVESMPLSTVLKQLLERNGKWSVQVRPTFSLYLNTPLPLSSIGDEFDPAFLKLVRVVDLSINQLGLEDLLLKEIVQVEKPEYNVQSWSLQTEHLKLELQLRQEQDSLLEMVFNSSSFLVQDESIIPMVLSCQNKMASLWQELSNLEDLQKKLTNFHRGHKNIAKLGAAVFQALEQVSSLVPLYHFPKITFLRVVKKALKSKRGKGASSGDTGDPKARLAELTSALLHRVYQHFRPFLFEGHAMLFGFLMAVAQMKLSGQVAEIEWEIFLHGLRDIQSWKDKEEPDREKPAWVSQEVWQDCTILETLPPFQKLKSSLIGRAAQWNEYFNLSSTVIGPPPFCNLKHLSIFQKAIVWRIFRPERLWAVIRDVTICQLGGAIAEDSGSETHSIFSYSCPHVPVVFLLPTQGTVRLSTHPVCWIKQMAKEHQMENNIREFSMGSPSQKEELTQLLRKCQSEGHWLVLNNCHLSGRWNNNVIAQLTELMATAAELSCLISDSCAAPPRSLFSEKTRCSFRLWLITRAEAGDSIPAVVRLQGVKLVCETPGTLKSALNRSYREAVSKASSMATPGQVIAVAVLHAVLLHRQLHGVVAQGWPSKWSQSDLYFALRLLEKVDCLSVGRDSAFSFLTGAVVYGGHVLDAGDANAVLSLSEQCLTQNTAPSFYKEDPGSRVTFVFSPPALSPVESTQKDVEWRISMLPTDSEPTSAGLSSGMELSLLQHRSQALIMDLVALHWPQQWRLPLGTDTKERVTASLIGKCLGQVAEMQDFMETWAGMEIPKDTPNTAPMQCFLEQEWSAFKNMLAHLLSDLQRALDVLQGAILFNTVNDDIIEALTEGHLPSSWTRYTSDLSQQPLQYLQRLMPRLQLLEAYLNTSSPPVMYNLSAFQNPKAFLVLILREYSKKEHRDLSHSPFANSVYSDAALLKICKRSSPERFQVLSGTLPPTTPPESGVYLTGLNLHNALWDTRLGILQETLSDKPCQLPTVWITAVTSELRATTPKKPIFPQYICPIYMGTASRDVSLKDSDVITHVPLPSKVDPAVCMQRRVHLISS</sequence>
<keyword evidence="15" id="KW-1185">Reference proteome</keyword>
<dbReference type="Proteomes" id="UP000008672">
    <property type="component" value="Unassembled WGS sequence"/>
</dbReference>
<organism evidence="14 15">
    <name type="scientific">Latimeria chalumnae</name>
    <name type="common">Coelacanth</name>
    <dbReference type="NCBI Taxonomy" id="7897"/>
    <lineage>
        <taxon>Eukaryota</taxon>
        <taxon>Metazoa</taxon>
        <taxon>Chordata</taxon>
        <taxon>Craniata</taxon>
        <taxon>Vertebrata</taxon>
        <taxon>Euteleostomi</taxon>
        <taxon>Coelacanthiformes</taxon>
        <taxon>Coelacanthidae</taxon>
        <taxon>Latimeria</taxon>
    </lineage>
</organism>
<keyword evidence="9" id="KW-0505">Motor protein</keyword>
<dbReference type="EMBL" id="AFYH01221321">
    <property type="status" value="NOT_ANNOTATED_CDS"/>
    <property type="molecule type" value="Genomic_DNA"/>
</dbReference>
<dbReference type="Pfam" id="PF12775">
    <property type="entry name" value="AAA_7"/>
    <property type="match status" value="1"/>
</dbReference>
<dbReference type="InterPro" id="IPR042219">
    <property type="entry name" value="AAA_lid_11_sf"/>
</dbReference>
<feature type="coiled-coil region" evidence="11">
    <location>
        <begin position="1353"/>
        <end position="1380"/>
    </location>
</feature>
<dbReference type="Pfam" id="PF08393">
    <property type="entry name" value="DHC_N2"/>
    <property type="match status" value="1"/>
</dbReference>
<feature type="region of interest" description="Disordered" evidence="12">
    <location>
        <begin position="2060"/>
        <end position="2148"/>
    </location>
</feature>
<dbReference type="Pfam" id="PF17852">
    <property type="entry name" value="Dynein_AAA_lid"/>
    <property type="match status" value="1"/>
</dbReference>
<dbReference type="Gene3D" id="1.20.920.30">
    <property type="match status" value="1"/>
</dbReference>
<feature type="compositionally biased region" description="Low complexity" evidence="12">
    <location>
        <begin position="2135"/>
        <end position="2144"/>
    </location>
</feature>
<dbReference type="InterPro" id="IPR026983">
    <property type="entry name" value="DHC"/>
</dbReference>
<evidence type="ECO:0000256" key="9">
    <source>
        <dbReference type="ARBA" id="ARBA00023175"/>
    </source>
</evidence>
<dbReference type="EMBL" id="AFYH01221319">
    <property type="status" value="NOT_ANNOTATED_CDS"/>
    <property type="molecule type" value="Genomic_DNA"/>
</dbReference>
<evidence type="ECO:0000256" key="1">
    <source>
        <dbReference type="ARBA" id="ARBA00004245"/>
    </source>
</evidence>
<dbReference type="Gene3D" id="3.10.490.20">
    <property type="match status" value="1"/>
</dbReference>
<dbReference type="InterPro" id="IPR003593">
    <property type="entry name" value="AAA+_ATPase"/>
</dbReference>
<evidence type="ECO:0000256" key="4">
    <source>
        <dbReference type="ARBA" id="ARBA00022701"/>
    </source>
</evidence>
<feature type="compositionally biased region" description="Polar residues" evidence="12">
    <location>
        <begin position="2094"/>
        <end position="2112"/>
    </location>
</feature>
<feature type="region of interest" description="Disordered" evidence="12">
    <location>
        <begin position="2875"/>
        <end position="2897"/>
    </location>
</feature>
<reference evidence="14" key="2">
    <citation type="submission" date="2025-08" db="UniProtKB">
        <authorList>
            <consortium name="Ensembl"/>
        </authorList>
    </citation>
    <scope>IDENTIFICATION</scope>
</reference>
<dbReference type="InterPro" id="IPR042222">
    <property type="entry name" value="Dynein_2_N"/>
</dbReference>
<keyword evidence="6" id="KW-0067">ATP-binding</keyword>
<dbReference type="InterPro" id="IPR035699">
    <property type="entry name" value="AAA_6"/>
</dbReference>
<dbReference type="GO" id="GO:0030286">
    <property type="term" value="C:dynein complex"/>
    <property type="evidence" value="ECO:0007669"/>
    <property type="project" value="UniProtKB-KW"/>
</dbReference>
<dbReference type="EMBL" id="AFYH01221317">
    <property type="status" value="NOT_ANNOTATED_CDS"/>
    <property type="molecule type" value="Genomic_DNA"/>
</dbReference>
<comment type="similarity">
    <text evidence="2">Belongs to the dynein heavy chain family.</text>
</comment>
<dbReference type="Gene3D" id="1.10.8.710">
    <property type="match status" value="1"/>
</dbReference>
<dbReference type="EMBL" id="AFYH01221318">
    <property type="status" value="NOT_ANNOTATED_CDS"/>
    <property type="molecule type" value="Genomic_DNA"/>
</dbReference>
<dbReference type="SUPFAM" id="SSF52540">
    <property type="entry name" value="P-loop containing nucleoside triphosphate hydrolases"/>
    <property type="match status" value="3"/>
</dbReference>
<dbReference type="HOGENOM" id="CLU_000038_0_3_1"/>
<evidence type="ECO:0000256" key="11">
    <source>
        <dbReference type="SAM" id="Coils"/>
    </source>
</evidence>
<accession>H2ZUY2</accession>
<dbReference type="InterPro" id="IPR013602">
    <property type="entry name" value="Dynein_heavy_linker"/>
</dbReference>
<dbReference type="Pfam" id="PF12777">
    <property type="entry name" value="MT"/>
    <property type="match status" value="1"/>
</dbReference>
<name>H2ZUY2_LATCH</name>
<dbReference type="InterPro" id="IPR054354">
    <property type="entry name" value="DYNC2H1-like_lid"/>
</dbReference>
<feature type="domain" description="AAA+ ATPase" evidence="13">
    <location>
        <begin position="1741"/>
        <end position="1865"/>
    </location>
</feature>
<dbReference type="InterPro" id="IPR043160">
    <property type="entry name" value="Dynein_C_barrel"/>
</dbReference>
<evidence type="ECO:0000313" key="15">
    <source>
        <dbReference type="Proteomes" id="UP000008672"/>
    </source>
</evidence>
<reference evidence="15" key="1">
    <citation type="submission" date="2011-08" db="EMBL/GenBank/DDBJ databases">
        <title>The draft genome of Latimeria chalumnae.</title>
        <authorList>
            <person name="Di Palma F."/>
            <person name="Alfoldi J."/>
            <person name="Johnson J."/>
            <person name="Berlin A."/>
            <person name="Gnerre S."/>
            <person name="Jaffe D."/>
            <person name="MacCallum I."/>
            <person name="Young S."/>
            <person name="Walker B.J."/>
            <person name="Lander E."/>
            <person name="Lindblad-Toh K."/>
        </authorList>
    </citation>
    <scope>NUCLEOTIDE SEQUENCE [LARGE SCALE GENOMIC DNA]</scope>
    <source>
        <strain evidence="15">Wild caught</strain>
    </source>
</reference>
<dbReference type="Gene3D" id="1.10.8.1220">
    <property type="match status" value="1"/>
</dbReference>
<dbReference type="Gene3D" id="1.20.920.20">
    <property type="match status" value="1"/>
</dbReference>
<evidence type="ECO:0000256" key="6">
    <source>
        <dbReference type="ARBA" id="ARBA00022840"/>
    </source>
</evidence>
<dbReference type="GeneTree" id="ENSGT00940000165101"/>
<dbReference type="Pfam" id="PF22597">
    <property type="entry name" value="DYN_lid"/>
    <property type="match status" value="1"/>
</dbReference>
<dbReference type="InParanoid" id="H2ZUY2"/>
<dbReference type="FunCoup" id="H2ZUY2">
    <property type="interactions" value="75"/>
</dbReference>
<dbReference type="Pfam" id="PF12780">
    <property type="entry name" value="AAA_8"/>
    <property type="match status" value="1"/>
</dbReference>
<dbReference type="InterPro" id="IPR041466">
    <property type="entry name" value="Dynein_AAA5_ext"/>
</dbReference>
<feature type="compositionally biased region" description="Basic and acidic residues" evidence="12">
    <location>
        <begin position="2990"/>
        <end position="3004"/>
    </location>
</feature>
<protein>
    <recommendedName>
        <fullName evidence="13">AAA+ ATPase domain-containing protein</fullName>
    </recommendedName>
</protein>
<dbReference type="EMBL" id="AFYH01221314">
    <property type="status" value="NOT_ANNOTATED_CDS"/>
    <property type="molecule type" value="Genomic_DNA"/>
</dbReference>
<dbReference type="InterPro" id="IPR004273">
    <property type="entry name" value="Dynein_heavy_D6_P-loop"/>
</dbReference>
<dbReference type="GO" id="GO:0005524">
    <property type="term" value="F:ATP binding"/>
    <property type="evidence" value="ECO:0007669"/>
    <property type="project" value="UniProtKB-KW"/>
</dbReference>
<evidence type="ECO:0000313" key="14">
    <source>
        <dbReference type="Ensembl" id="ENSLACP00000001203.1"/>
    </source>
</evidence>
<dbReference type="InterPro" id="IPR027417">
    <property type="entry name" value="P-loop_NTPase"/>
</dbReference>
<dbReference type="Gene3D" id="1.10.8.720">
    <property type="entry name" value="Region D6 of dynein motor"/>
    <property type="match status" value="1"/>
</dbReference>
<evidence type="ECO:0000259" key="13">
    <source>
        <dbReference type="SMART" id="SM00382"/>
    </source>
</evidence>
<dbReference type="Gene3D" id="1.10.472.130">
    <property type="match status" value="1"/>
</dbReference>
<dbReference type="Gene3D" id="1.20.1270.280">
    <property type="match status" value="1"/>
</dbReference>
<dbReference type="InterPro" id="IPR035706">
    <property type="entry name" value="AAA_9"/>
</dbReference>
<dbReference type="PANTHER" id="PTHR45703:SF36">
    <property type="entry name" value="DYNEIN HEAVY CHAIN, CYTOPLASMIC"/>
    <property type="match status" value="1"/>
</dbReference>
<dbReference type="Gene3D" id="1.20.140.100">
    <property type="entry name" value="Dynein heavy chain, N-terminal domain 2"/>
    <property type="match status" value="1"/>
</dbReference>
<feature type="domain" description="AAA+ ATPase" evidence="13">
    <location>
        <begin position="1339"/>
        <end position="1484"/>
    </location>
</feature>
<dbReference type="Pfam" id="PF12774">
    <property type="entry name" value="AAA_6"/>
    <property type="match status" value="1"/>
</dbReference>
<feature type="compositionally biased region" description="Polar residues" evidence="12">
    <location>
        <begin position="2881"/>
        <end position="2892"/>
    </location>
</feature>
<dbReference type="InterPro" id="IPR041228">
    <property type="entry name" value="Dynein_C"/>
</dbReference>
<reference evidence="14" key="3">
    <citation type="submission" date="2025-09" db="UniProtKB">
        <authorList>
            <consortium name="Ensembl"/>
        </authorList>
    </citation>
    <scope>IDENTIFICATION</scope>
</reference>
<proteinExistence type="inferred from homology"/>
<dbReference type="eggNOG" id="KOG3595">
    <property type="taxonomic scope" value="Eukaryota"/>
</dbReference>
<evidence type="ECO:0000256" key="8">
    <source>
        <dbReference type="ARBA" id="ARBA00023054"/>
    </source>
</evidence>
<dbReference type="EMBL" id="AFYH01221323">
    <property type="status" value="NOT_ANNOTATED_CDS"/>
    <property type="molecule type" value="Genomic_DNA"/>
</dbReference>
<feature type="domain" description="AAA+ ATPase" evidence="13">
    <location>
        <begin position="1034"/>
        <end position="1270"/>
    </location>
</feature>
<evidence type="ECO:0000256" key="3">
    <source>
        <dbReference type="ARBA" id="ARBA00022490"/>
    </source>
</evidence>
<dbReference type="EMBL" id="AFYH01221320">
    <property type="status" value="NOT_ANNOTATED_CDS"/>
    <property type="molecule type" value="Genomic_DNA"/>
</dbReference>
<dbReference type="Gene3D" id="3.40.50.300">
    <property type="entry name" value="P-loop containing nucleotide triphosphate hydrolases"/>
    <property type="match status" value="6"/>
</dbReference>
<feature type="coiled-coil region" evidence="11">
    <location>
        <begin position="2522"/>
        <end position="2552"/>
    </location>
</feature>
<dbReference type="Gene3D" id="1.20.58.1120">
    <property type="match status" value="1"/>
</dbReference>
<dbReference type="STRING" id="7897.ENSLACP00000001203"/>
<dbReference type="Pfam" id="PF12781">
    <property type="entry name" value="AAA_9"/>
    <property type="match status" value="1"/>
</dbReference>
<keyword evidence="3" id="KW-0963">Cytoplasm</keyword>
<dbReference type="InterPro" id="IPR024317">
    <property type="entry name" value="Dynein_heavy_chain_D4_dom"/>
</dbReference>
<keyword evidence="10" id="KW-0206">Cytoskeleton</keyword>
<comment type="subcellular location">
    <subcellularLocation>
        <location evidence="1">Cytoplasm</location>
        <location evidence="1">Cytoskeleton</location>
    </subcellularLocation>
</comment>
<dbReference type="EMBL" id="AFYH01221316">
    <property type="status" value="NOT_ANNOTATED_CDS"/>
    <property type="molecule type" value="Genomic_DNA"/>
</dbReference>
<keyword evidence="7" id="KW-0243">Dynein</keyword>
<dbReference type="Pfam" id="PF03028">
    <property type="entry name" value="Dynein_heavy"/>
    <property type="match status" value="1"/>
</dbReference>
<evidence type="ECO:0000256" key="2">
    <source>
        <dbReference type="ARBA" id="ARBA00008887"/>
    </source>
</evidence>
<dbReference type="PANTHER" id="PTHR45703">
    <property type="entry name" value="DYNEIN HEAVY CHAIN"/>
    <property type="match status" value="1"/>
</dbReference>
<evidence type="ECO:0000256" key="10">
    <source>
        <dbReference type="ARBA" id="ARBA00023212"/>
    </source>
</evidence>
<feature type="region of interest" description="Disordered" evidence="12">
    <location>
        <begin position="2989"/>
        <end position="3010"/>
    </location>
</feature>
<dbReference type="InterPro" id="IPR024743">
    <property type="entry name" value="Dynein_HC_stalk"/>
</dbReference>
<evidence type="ECO:0000256" key="12">
    <source>
        <dbReference type="SAM" id="MobiDB-lite"/>
    </source>
</evidence>
<dbReference type="GO" id="GO:0045505">
    <property type="term" value="F:dynein intermediate chain binding"/>
    <property type="evidence" value="ECO:0007669"/>
    <property type="project" value="InterPro"/>
</dbReference>
<dbReference type="OMA" id="SRNIVMH"/>
<keyword evidence="8 11" id="KW-0175">Coiled coil</keyword>
<feature type="coiled-coil region" evidence="11">
    <location>
        <begin position="2577"/>
        <end position="2607"/>
    </location>
</feature>
<dbReference type="InterPro" id="IPR043157">
    <property type="entry name" value="Dynein_AAA1S"/>
</dbReference>
<dbReference type="InterPro" id="IPR042228">
    <property type="entry name" value="Dynein_linker_3"/>
</dbReference>
<dbReference type="Ensembl" id="ENSLACT00000001214.1">
    <property type="protein sequence ID" value="ENSLACP00000001203.1"/>
    <property type="gene ID" value="ENSLACG00000001079.1"/>
</dbReference>
<dbReference type="GO" id="GO:0008569">
    <property type="term" value="F:minus-end-directed microtubule motor activity"/>
    <property type="evidence" value="ECO:0007669"/>
    <property type="project" value="InterPro"/>
</dbReference>
<dbReference type="Gene3D" id="3.20.180.20">
    <property type="entry name" value="Dynein heavy chain, N-terminal domain 2"/>
    <property type="match status" value="1"/>
</dbReference>
<dbReference type="Pfam" id="PF18199">
    <property type="entry name" value="Dynein_C"/>
    <property type="match status" value="1"/>
</dbReference>
<keyword evidence="5" id="KW-0547">Nucleotide-binding</keyword>
<evidence type="ECO:0000256" key="7">
    <source>
        <dbReference type="ARBA" id="ARBA00023017"/>
    </source>
</evidence>
<dbReference type="GO" id="GO:0051959">
    <property type="term" value="F:dynein light intermediate chain binding"/>
    <property type="evidence" value="ECO:0007669"/>
    <property type="project" value="InterPro"/>
</dbReference>
<dbReference type="EMBL" id="AFYH01221315">
    <property type="status" value="NOT_ANNOTATED_CDS"/>
    <property type="molecule type" value="Genomic_DNA"/>
</dbReference>
<dbReference type="SMART" id="SM00382">
    <property type="entry name" value="AAA"/>
    <property type="match status" value="3"/>
</dbReference>
<keyword evidence="4" id="KW-0493">Microtubule</keyword>
<dbReference type="GO" id="GO:0005874">
    <property type="term" value="C:microtubule"/>
    <property type="evidence" value="ECO:0007669"/>
    <property type="project" value="UniProtKB-KW"/>
</dbReference>
<evidence type="ECO:0000256" key="5">
    <source>
        <dbReference type="ARBA" id="ARBA00022741"/>
    </source>
</evidence>